<evidence type="ECO:0000313" key="2">
    <source>
        <dbReference type="EMBL" id="CAK51107.1"/>
    </source>
</evidence>
<feature type="compositionally biased region" description="Low complexity" evidence="1">
    <location>
        <begin position="57"/>
        <end position="90"/>
    </location>
</feature>
<dbReference type="EMBL" id="AM279694">
    <property type="protein sequence ID" value="CAK50869.1"/>
    <property type="molecule type" value="Genomic_DNA"/>
</dbReference>
<proteinExistence type="predicted"/>
<organism evidence="2">
    <name type="scientific">Streptomyces ambofaciens</name>
    <dbReference type="NCBI Taxonomy" id="1889"/>
    <lineage>
        <taxon>Bacteria</taxon>
        <taxon>Bacillati</taxon>
        <taxon>Actinomycetota</taxon>
        <taxon>Actinomycetes</taxon>
        <taxon>Kitasatosporales</taxon>
        <taxon>Streptomycetaceae</taxon>
        <taxon>Streptomyces</taxon>
    </lineage>
</organism>
<dbReference type="EMBL" id="AM279695">
    <property type="protein sequence ID" value="CAK51107.1"/>
    <property type="molecule type" value="Genomic_DNA"/>
</dbReference>
<protein>
    <submittedName>
        <fullName evidence="2">Uncharacterized protein</fullName>
    </submittedName>
</protein>
<name>Q0JWQ1_STRAM</name>
<gene>
    <name evidence="2" type="ORF">DSMT0026</name>
</gene>
<feature type="compositionally biased region" description="Basic and acidic residues" evidence="1">
    <location>
        <begin position="15"/>
        <end position="31"/>
    </location>
</feature>
<feature type="region of interest" description="Disordered" evidence="1">
    <location>
        <begin position="1"/>
        <end position="139"/>
    </location>
</feature>
<evidence type="ECO:0000256" key="1">
    <source>
        <dbReference type="SAM" id="MobiDB-lite"/>
    </source>
</evidence>
<accession>Q0JWQ1</accession>
<dbReference type="AlphaFoldDB" id="Q0JWQ1"/>
<sequence>MRGGDPAPAPIRLARPVDGRSHDLVTLDRSSRPRPKGRPPRPDHGHDATTPPPTTFPAPGAARARPAGGSQLRPAVPAHRGAPAHGAGRPSCPQELTRQGWSPHRDPWTSPSRLSLTAGLSVPTRTLSPKHCDRRGNVARNGINRRELDKWAKGLVKEANKSLERAARRNPSRVPVQFATTTTGGGALNGGGGIESSAHLAQLLLWLDAHAQQQPGHYVDVTRFVEEHELTEDASVLALQLEQRGLADLERTFGSGAPHVHLTDEGRVAVHTLKNLQKDRAARLRHTMDAFLRWLYDAAGDQSPTDPGLFLATPGALFAGTEIPQTDLQQALVHLAENDLIEPIGADPVTVAITTQGVSCALSGGSVQDHTNQQGPGTTYNNFLPNAQGVIIGEQQNVTQNNTAGIDPSAFVQLAGYVGQISNTLGMPETDRVELERVAQELHDEATSPSPEPGRMRQFATQVKDMLVGAGATAAAQVGIQMAEQALGTLV</sequence>
<reference evidence="2" key="1">
    <citation type="journal article" date="2006" name="J. Bacteriol.">
        <title>Intraspecific variability of the terminal inverted repeats of the linear chromosome of Streptomyces ambofaciens.</title>
        <authorList>
            <person name="Choulet F."/>
            <person name="Gallois A."/>
            <person name="Aigle B."/>
            <person name="Mangenot S."/>
            <person name="Gerbaud C."/>
            <person name="Truong C."/>
            <person name="Francou F.X."/>
            <person name="Borges F."/>
            <person name="Fourrier C."/>
            <person name="Guerineau M."/>
            <person name="Decaris B."/>
            <person name="Barbe V."/>
            <person name="Pernodet J.L."/>
            <person name="Leblond P."/>
        </authorList>
    </citation>
    <scope>NUCLEOTIDE SEQUENCE</scope>
    <source>
        <strain evidence="2">DSM40697</strain>
    </source>
</reference>